<evidence type="ECO:0000256" key="9">
    <source>
        <dbReference type="ARBA" id="ARBA00023141"/>
    </source>
</evidence>
<reference evidence="13 14" key="1">
    <citation type="submission" date="2020-03" db="EMBL/GenBank/DDBJ databases">
        <title>Complete genome of Arcanobacterium buesumensis sp. nov. strain 2701.</title>
        <authorList>
            <person name="Borowiak M."/>
            <person name="Alssahen M."/>
            <person name="Laemmler C."/>
            <person name="Malorny B."/>
            <person name="Hassan A."/>
            <person name="Prenger-Berninghoff E."/>
            <person name="Ploetz M."/>
            <person name="Abdulmawjood A."/>
        </authorList>
    </citation>
    <scope>NUCLEOTIDE SEQUENCE [LARGE SCALE GENOMIC DNA]</scope>
    <source>
        <strain evidence="13 14">2701</strain>
    </source>
</reference>
<dbReference type="GO" id="GO:0005829">
    <property type="term" value="C:cytosol"/>
    <property type="evidence" value="ECO:0007669"/>
    <property type="project" value="TreeGrafter"/>
</dbReference>
<organism evidence="13 14">
    <name type="scientific">Arcanobacterium buesumense</name>
    <dbReference type="NCBI Taxonomy" id="2722751"/>
    <lineage>
        <taxon>Bacteria</taxon>
        <taxon>Bacillati</taxon>
        <taxon>Actinomycetota</taxon>
        <taxon>Actinomycetes</taxon>
        <taxon>Actinomycetales</taxon>
        <taxon>Actinomycetaceae</taxon>
        <taxon>Arcanobacterium</taxon>
    </lineage>
</organism>
<dbReference type="HAMAP" id="MF_00300">
    <property type="entry name" value="Chorismate_synth"/>
    <property type="match status" value="1"/>
</dbReference>
<sequence>MMRWSTAGESHGRQLVALVEGLPAGIVVSTAGLRAELARRRTGYGRGARQKFEQDQCRFIAGVRHGKTLGSPIAIEILNSEWPRWEVVMDPDQVDPMLLRQADGQGDSRELARHKRLTKPRPGHADLTGILKFGFDDTRNVLERASARETVARVAAGYVAKAFLEQVAGIKIIGHVVGVGERSAPSAVITPEDCPVIERSLMRTAHSSLEVEFMAEIDRAHRQGDTVGGVAEIVAWNVPPALGSYTTWKDRLDGQLAQSLMSIPAVKGVEIGDGFAQSRVYGSQAHDEIIYGNGKYTRVTNRAGGIEGGMSNGEPVVARIAVKPIPTVPHALRTVDIDTKELTTANHQRSDTTAIVPAAVIGESMMALTLAAALLERSSGDTLDDIQRHMVDLGKMGS</sequence>
<evidence type="ECO:0000256" key="10">
    <source>
        <dbReference type="ARBA" id="ARBA00023239"/>
    </source>
</evidence>
<dbReference type="EMBL" id="CP050804">
    <property type="protein sequence ID" value="QJC21753.1"/>
    <property type="molecule type" value="Genomic_DNA"/>
</dbReference>
<dbReference type="NCBIfam" id="NF003793">
    <property type="entry name" value="PRK05382.1"/>
    <property type="match status" value="1"/>
</dbReference>
<comment type="similarity">
    <text evidence="2 11 12">Belongs to the chorismate synthase family.</text>
</comment>
<comment type="catalytic activity">
    <reaction evidence="11 12">
        <text>5-O-(1-carboxyvinyl)-3-phosphoshikimate = chorismate + phosphate</text>
        <dbReference type="Rhea" id="RHEA:21020"/>
        <dbReference type="ChEBI" id="CHEBI:29748"/>
        <dbReference type="ChEBI" id="CHEBI:43474"/>
        <dbReference type="ChEBI" id="CHEBI:57701"/>
        <dbReference type="EC" id="4.2.3.5"/>
    </reaction>
</comment>
<keyword evidence="6 11" id="KW-0288">FMN</keyword>
<dbReference type="GO" id="GO:0009073">
    <property type="term" value="P:aromatic amino acid family biosynthetic process"/>
    <property type="evidence" value="ECO:0007669"/>
    <property type="project" value="UniProtKB-KW"/>
</dbReference>
<keyword evidence="14" id="KW-1185">Reference proteome</keyword>
<evidence type="ECO:0000256" key="7">
    <source>
        <dbReference type="ARBA" id="ARBA00022827"/>
    </source>
</evidence>
<evidence type="ECO:0000256" key="3">
    <source>
        <dbReference type="ARBA" id="ARBA00013036"/>
    </source>
</evidence>
<gene>
    <name evidence="11 13" type="primary">aroC</name>
    <name evidence="13" type="ORF">HC352_04025</name>
</gene>
<feature type="binding site" evidence="11">
    <location>
        <position position="308"/>
    </location>
    <ligand>
        <name>FMN</name>
        <dbReference type="ChEBI" id="CHEBI:58210"/>
    </ligand>
</feature>
<dbReference type="CDD" id="cd07304">
    <property type="entry name" value="Chorismate_synthase"/>
    <property type="match status" value="1"/>
</dbReference>
<dbReference type="UniPathway" id="UPA00053">
    <property type="reaction ID" value="UER00090"/>
</dbReference>
<dbReference type="RefSeq" id="WP_168917693.1">
    <property type="nucleotide sequence ID" value="NZ_CP050804.1"/>
</dbReference>
<keyword evidence="10 11" id="KW-0456">Lyase</keyword>
<dbReference type="Pfam" id="PF01264">
    <property type="entry name" value="Chorismate_synt"/>
    <property type="match status" value="1"/>
</dbReference>
<keyword evidence="4 11" id="KW-0028">Amino-acid biosynthesis</keyword>
<dbReference type="PROSITE" id="PS00787">
    <property type="entry name" value="CHORISMATE_SYNTHASE_1"/>
    <property type="match status" value="1"/>
</dbReference>
<dbReference type="GO" id="GO:0004107">
    <property type="term" value="F:chorismate synthase activity"/>
    <property type="evidence" value="ECO:0007669"/>
    <property type="project" value="UniProtKB-UniRule"/>
</dbReference>
<dbReference type="GO" id="GO:0008652">
    <property type="term" value="P:amino acid biosynthetic process"/>
    <property type="evidence" value="ECO:0007669"/>
    <property type="project" value="UniProtKB-KW"/>
</dbReference>
<dbReference type="PROSITE" id="PS00788">
    <property type="entry name" value="CHORISMATE_SYNTHASE_2"/>
    <property type="match status" value="1"/>
</dbReference>
<dbReference type="InterPro" id="IPR035904">
    <property type="entry name" value="Chorismate_synth_AroC_sf"/>
</dbReference>
<dbReference type="KEGG" id="arca:HC352_04025"/>
<keyword evidence="5 11" id="KW-0285">Flavoprotein</keyword>
<dbReference type="PIRSF" id="PIRSF001456">
    <property type="entry name" value="Chorismate_synth"/>
    <property type="match status" value="1"/>
</dbReference>
<evidence type="ECO:0000256" key="6">
    <source>
        <dbReference type="ARBA" id="ARBA00022643"/>
    </source>
</evidence>
<comment type="pathway">
    <text evidence="1 11 12">Metabolic intermediate biosynthesis; chorismate biosynthesis; chorismate from D-erythrose 4-phosphate and phosphoenolpyruvate: step 7/7.</text>
</comment>
<comment type="cofactor">
    <cofactor evidence="11 12">
        <name>FMNH2</name>
        <dbReference type="ChEBI" id="CHEBI:57618"/>
    </cofactor>
    <text evidence="11 12">Reduced FMN (FMNH(2)).</text>
</comment>
<evidence type="ECO:0000313" key="13">
    <source>
        <dbReference type="EMBL" id="QJC21753.1"/>
    </source>
</evidence>
<keyword evidence="9 11" id="KW-0057">Aromatic amino acid biosynthesis</keyword>
<dbReference type="Gene3D" id="3.60.150.10">
    <property type="entry name" value="Chorismate synthase AroC"/>
    <property type="match status" value="1"/>
</dbReference>
<evidence type="ECO:0000256" key="2">
    <source>
        <dbReference type="ARBA" id="ARBA00008014"/>
    </source>
</evidence>
<comment type="caution">
    <text evidence="11">Lacks conserved residue(s) required for the propagation of feature annotation.</text>
</comment>
<dbReference type="SUPFAM" id="SSF103263">
    <property type="entry name" value="Chorismate synthase, AroC"/>
    <property type="match status" value="1"/>
</dbReference>
<evidence type="ECO:0000256" key="12">
    <source>
        <dbReference type="RuleBase" id="RU000605"/>
    </source>
</evidence>
<dbReference type="AlphaFoldDB" id="A0A6H2EKY9"/>
<accession>A0A6H2EKY9</accession>
<dbReference type="GO" id="GO:0009423">
    <property type="term" value="P:chorismate biosynthetic process"/>
    <property type="evidence" value="ECO:0007669"/>
    <property type="project" value="UniProtKB-UniRule"/>
</dbReference>
<evidence type="ECO:0000256" key="4">
    <source>
        <dbReference type="ARBA" id="ARBA00022605"/>
    </source>
</evidence>
<keyword evidence="7 11" id="KW-0274">FAD</keyword>
<evidence type="ECO:0000313" key="14">
    <source>
        <dbReference type="Proteomes" id="UP000502298"/>
    </source>
</evidence>
<dbReference type="EC" id="4.2.3.5" evidence="3 11"/>
<protein>
    <recommendedName>
        <fullName evidence="3 11">Chorismate synthase</fullName>
        <shortName evidence="11">CS</shortName>
        <ecNumber evidence="3 11">4.2.3.5</ecNumber>
    </recommendedName>
    <alternativeName>
        <fullName evidence="11">5-enolpyruvylshikimate-3-phosphate phospholyase</fullName>
    </alternativeName>
</protein>
<feature type="binding site" evidence="11">
    <location>
        <position position="349"/>
    </location>
    <ligand>
        <name>FMN</name>
        <dbReference type="ChEBI" id="CHEBI:58210"/>
    </ligand>
</feature>
<dbReference type="PANTHER" id="PTHR21085">
    <property type="entry name" value="CHORISMATE SYNTHASE"/>
    <property type="match status" value="1"/>
</dbReference>
<evidence type="ECO:0000256" key="11">
    <source>
        <dbReference type="HAMAP-Rule" id="MF_00300"/>
    </source>
</evidence>
<comment type="subunit">
    <text evidence="11">Homotetramer.</text>
</comment>
<proteinExistence type="inferred from homology"/>
<feature type="binding site" evidence="11">
    <location>
        <position position="40"/>
    </location>
    <ligand>
        <name>NADP(+)</name>
        <dbReference type="ChEBI" id="CHEBI:58349"/>
    </ligand>
</feature>
<evidence type="ECO:0000256" key="1">
    <source>
        <dbReference type="ARBA" id="ARBA00005044"/>
    </source>
</evidence>
<evidence type="ECO:0000256" key="8">
    <source>
        <dbReference type="ARBA" id="ARBA00022857"/>
    </source>
</evidence>
<comment type="function">
    <text evidence="11">Catalyzes the anti-1,4-elimination of the C-3 phosphate and the C-6 proR hydrogen from 5-enolpyruvylshikimate-3-phosphate (EPSP) to yield chorismate, which is the branch point compound that serves as the starting substrate for the three terminal pathways of aromatic amino acid biosynthesis. This reaction introduces a second double bond into the aromatic ring system.</text>
</comment>
<keyword evidence="8 11" id="KW-0521">NADP</keyword>
<dbReference type="InterPro" id="IPR020541">
    <property type="entry name" value="Chorismate_synthase_CS"/>
</dbReference>
<evidence type="ECO:0000256" key="5">
    <source>
        <dbReference type="ARBA" id="ARBA00022630"/>
    </source>
</evidence>
<name>A0A6H2EKY9_9ACTO</name>
<dbReference type="NCBIfam" id="TIGR00033">
    <property type="entry name" value="aroC"/>
    <property type="match status" value="1"/>
</dbReference>
<dbReference type="FunFam" id="3.60.150.10:FF:000002">
    <property type="entry name" value="Chorismate synthase"/>
    <property type="match status" value="1"/>
</dbReference>
<dbReference type="GO" id="GO:0010181">
    <property type="term" value="F:FMN binding"/>
    <property type="evidence" value="ECO:0007669"/>
    <property type="project" value="TreeGrafter"/>
</dbReference>
<dbReference type="InterPro" id="IPR000453">
    <property type="entry name" value="Chorismate_synth"/>
</dbReference>
<dbReference type="Proteomes" id="UP000502298">
    <property type="component" value="Chromosome"/>
</dbReference>
<feature type="binding site" evidence="11">
    <location>
        <begin position="323"/>
        <end position="327"/>
    </location>
    <ligand>
        <name>FMN</name>
        <dbReference type="ChEBI" id="CHEBI:58210"/>
    </ligand>
</feature>
<feature type="binding site" evidence="11">
    <location>
        <begin position="144"/>
        <end position="146"/>
    </location>
    <ligand>
        <name>FMN</name>
        <dbReference type="ChEBI" id="CHEBI:58210"/>
    </ligand>
</feature>
<dbReference type="PANTHER" id="PTHR21085:SF0">
    <property type="entry name" value="CHORISMATE SYNTHASE"/>
    <property type="match status" value="1"/>
</dbReference>
<feature type="binding site" evidence="11">
    <location>
        <position position="46"/>
    </location>
    <ligand>
        <name>NADP(+)</name>
        <dbReference type="ChEBI" id="CHEBI:58349"/>
    </ligand>
</feature>